<feature type="domain" description="NB-ARC" evidence="3">
    <location>
        <begin position="301"/>
        <end position="477"/>
    </location>
</feature>
<dbReference type="SUPFAM" id="SSF48452">
    <property type="entry name" value="TPR-like"/>
    <property type="match status" value="1"/>
</dbReference>
<comment type="caution">
    <text evidence="4">The sequence shown here is derived from an EMBL/GenBank/DDBJ whole genome shotgun (WGS) entry which is preliminary data.</text>
</comment>
<evidence type="ECO:0000259" key="3">
    <source>
        <dbReference type="Pfam" id="PF00931"/>
    </source>
</evidence>
<evidence type="ECO:0000256" key="2">
    <source>
        <dbReference type="SAM" id="MobiDB-lite"/>
    </source>
</evidence>
<accession>A0AAD8XT27</accession>
<evidence type="ECO:0000313" key="4">
    <source>
        <dbReference type="EMBL" id="KAK1733133.1"/>
    </source>
</evidence>
<sequence>MSSEMGEHTLQTAPGGAPLSPSPPSLSSYDYVFGFGSIMNTSTHAVWKTTSSPSTESSSSSSSSLPGVIATISKEFGYKRQWSFRSSTGFTALGVGRSSSSSSNNSSEGSDINGVIFQVPTNDMPDFDRREVGYTKIRVPLEYITIMDNHHHSEHASSSSSSYHKQANFAFTPNDNIWLYVPLPNYIHYADETHPLLQSYVDTVLQGCLEWGGPTMAEQFILTTGGWSEYFLNDTPSSRRPWLFRKEYNTIDELLKKYEEFTYYAERRHPEEFASAFNQRMRGSWNLPRRNPNFTGRDGQLDQLRLRLVNQDDRGKQQQRVVVRVDVAGMGGVGKSQLVTEYCYRNFPAQYGLVIWLNSESADSLLADYRSLLSDMAMDVDVGGVSDNADVNKSTEEIVGEVKTRLFRSRVPWLLVFDNLEDHDLLNDFVPRGAGVRGHVVVTTRHIETEAVDSHGTLILGCFDISESLELLCRSAGLHNVDGEKNTLAATELCKMMGNLPLALGMAAAYMRRCDVQCVEYLDRYIASEKTGQSLYGKVENYSLSVASSMSLSLGEIEKESPTTCQVLRLLSFLGPDQITKWLLRNLLSSKKKMDTHLSELNKTGSGMNLSSNSSAMICGFVLAGAALILPACAKDGRRVGLCVGLVAASMLIFSSSATDSAATEQHAHHEDIKRSASISNAISAFEYEESDVAWDLLKSFSLLSVKEGKGSVHRLLQQAMRTCQSEEESQRNLIICIDALRSLWTFKPEEVESWKEALQILDHVKCVVAHALEFELDAIYILKAAQLSMEAGVFSAMALNAFVEAQYSLHLALSLLEKAKLGRNSSSQRLKAEVLHELGRVYRYQGSYNESERSLLGSLEISQQVSRKDLAVRKYVADTLHELGVLEVKKHNLDSAAQFLQRSLELRQSLTDTESDSVNASCAATLHQLAAVYVARKPPSLEKAKALLQDALKMCRQIGQRAATLKQLARVTIRQGYLEKAEIYLEQALELYLELYGDNKLHINIASVKFQQGALALQREQFDEAWLHFSECLRIRRHVYAYARQVGVIGTEVSATRKSSVDTNPIHLEISVVLHELGVVGFAQGRFSQAFQMLLEERAILENLHETTSHSNRVYQARLTCLTWLRKCAKELGDESEAEKYTKERTAMKKEAGLKTKEKHLVSESVMLQHKVIDCRLLARQFALEKSDSNIVGKEKLLNVLAGLKEEISLAPPESMARAATQFRDTMMIWIDEPISKRRVPILKACDSLRDTLRAHGIQVVDSMIQNKR</sequence>
<dbReference type="InterPro" id="IPR053137">
    <property type="entry name" value="NLR-like"/>
</dbReference>
<gene>
    <name evidence="4" type="ORF">QTG54_016271</name>
</gene>
<dbReference type="EMBL" id="JATAAI010000054">
    <property type="protein sequence ID" value="KAK1733133.1"/>
    <property type="molecule type" value="Genomic_DNA"/>
</dbReference>
<dbReference type="PANTHER" id="PTHR46082">
    <property type="entry name" value="ATP/GTP-BINDING PROTEIN-RELATED"/>
    <property type="match status" value="1"/>
</dbReference>
<feature type="compositionally biased region" description="Low complexity" evidence="2">
    <location>
        <begin position="98"/>
        <end position="107"/>
    </location>
</feature>
<dbReference type="Pfam" id="PF00931">
    <property type="entry name" value="NB-ARC"/>
    <property type="match status" value="1"/>
</dbReference>
<dbReference type="InterPro" id="IPR027417">
    <property type="entry name" value="P-loop_NTPase"/>
</dbReference>
<reference evidence="4" key="1">
    <citation type="submission" date="2023-06" db="EMBL/GenBank/DDBJ databases">
        <title>Survivors Of The Sea: Transcriptome response of Skeletonema marinoi to long-term dormancy.</title>
        <authorList>
            <person name="Pinder M.I.M."/>
            <person name="Kourtchenko O."/>
            <person name="Robertson E.K."/>
            <person name="Larsson T."/>
            <person name="Maumus F."/>
            <person name="Osuna-Cruz C.M."/>
            <person name="Vancaester E."/>
            <person name="Stenow R."/>
            <person name="Vandepoele K."/>
            <person name="Ploug H."/>
            <person name="Bruchert V."/>
            <person name="Godhe A."/>
            <person name="Topel M."/>
        </authorList>
    </citation>
    <scope>NUCLEOTIDE SEQUENCE</scope>
    <source>
        <strain evidence="4">R05AC</strain>
    </source>
</reference>
<dbReference type="InterPro" id="IPR011990">
    <property type="entry name" value="TPR-like_helical_dom_sf"/>
</dbReference>
<feature type="region of interest" description="Disordered" evidence="2">
    <location>
        <begin position="94"/>
        <end position="113"/>
    </location>
</feature>
<dbReference type="Pfam" id="PF13374">
    <property type="entry name" value="TPR_10"/>
    <property type="match status" value="1"/>
</dbReference>
<dbReference type="GO" id="GO:0043531">
    <property type="term" value="F:ADP binding"/>
    <property type="evidence" value="ECO:0007669"/>
    <property type="project" value="InterPro"/>
</dbReference>
<dbReference type="InterPro" id="IPR002182">
    <property type="entry name" value="NB-ARC"/>
</dbReference>
<dbReference type="SMART" id="SM00028">
    <property type="entry name" value="TPR"/>
    <property type="match status" value="4"/>
</dbReference>
<dbReference type="Pfam" id="PF13424">
    <property type="entry name" value="TPR_12"/>
    <property type="match status" value="1"/>
</dbReference>
<dbReference type="PANTHER" id="PTHR46082:SF6">
    <property type="entry name" value="AAA+ ATPASE DOMAIN-CONTAINING PROTEIN-RELATED"/>
    <property type="match status" value="1"/>
</dbReference>
<proteinExistence type="predicted"/>
<dbReference type="SUPFAM" id="SSF52540">
    <property type="entry name" value="P-loop containing nucleoside triphosphate hydrolases"/>
    <property type="match status" value="1"/>
</dbReference>
<dbReference type="Gene3D" id="3.40.50.300">
    <property type="entry name" value="P-loop containing nucleotide triphosphate hydrolases"/>
    <property type="match status" value="1"/>
</dbReference>
<dbReference type="PROSITE" id="PS50005">
    <property type="entry name" value="TPR"/>
    <property type="match status" value="1"/>
</dbReference>
<keyword evidence="5" id="KW-1185">Reference proteome</keyword>
<evidence type="ECO:0000313" key="5">
    <source>
        <dbReference type="Proteomes" id="UP001224775"/>
    </source>
</evidence>
<evidence type="ECO:0000256" key="1">
    <source>
        <dbReference type="PROSITE-ProRule" id="PRU00339"/>
    </source>
</evidence>
<dbReference type="Gene3D" id="1.25.40.10">
    <property type="entry name" value="Tetratricopeptide repeat domain"/>
    <property type="match status" value="3"/>
</dbReference>
<feature type="region of interest" description="Disordered" evidence="2">
    <location>
        <begin position="1"/>
        <end position="22"/>
    </location>
</feature>
<protein>
    <submittedName>
        <fullName evidence="4">NB-ARC domain-containing protein</fullName>
    </submittedName>
</protein>
<name>A0AAD8XT27_9STRA</name>
<organism evidence="4 5">
    <name type="scientific">Skeletonema marinoi</name>
    <dbReference type="NCBI Taxonomy" id="267567"/>
    <lineage>
        <taxon>Eukaryota</taxon>
        <taxon>Sar</taxon>
        <taxon>Stramenopiles</taxon>
        <taxon>Ochrophyta</taxon>
        <taxon>Bacillariophyta</taxon>
        <taxon>Coscinodiscophyceae</taxon>
        <taxon>Thalassiosirophycidae</taxon>
        <taxon>Thalassiosirales</taxon>
        <taxon>Skeletonemataceae</taxon>
        <taxon>Skeletonema</taxon>
        <taxon>Skeletonema marinoi-dohrnii complex</taxon>
    </lineage>
</organism>
<keyword evidence="1" id="KW-0802">TPR repeat</keyword>
<feature type="repeat" description="TPR" evidence="1">
    <location>
        <begin position="878"/>
        <end position="911"/>
    </location>
</feature>
<dbReference type="Proteomes" id="UP001224775">
    <property type="component" value="Unassembled WGS sequence"/>
</dbReference>
<dbReference type="AlphaFoldDB" id="A0AAD8XT27"/>
<dbReference type="InterPro" id="IPR019734">
    <property type="entry name" value="TPR_rpt"/>
</dbReference>